<dbReference type="EMBL" id="LGRX02030466">
    <property type="protein sequence ID" value="KAK3245634.1"/>
    <property type="molecule type" value="Genomic_DNA"/>
</dbReference>
<feature type="compositionally biased region" description="Polar residues" evidence="1">
    <location>
        <begin position="377"/>
        <end position="386"/>
    </location>
</feature>
<feature type="compositionally biased region" description="Basic and acidic residues" evidence="1">
    <location>
        <begin position="351"/>
        <end position="360"/>
    </location>
</feature>
<dbReference type="Gene3D" id="3.90.550.10">
    <property type="entry name" value="Spore Coat Polysaccharide Biosynthesis Protein SpsA, Chain A"/>
    <property type="match status" value="1"/>
</dbReference>
<dbReference type="EMBL" id="LGRX02030467">
    <property type="protein sequence ID" value="KAK3245633.1"/>
    <property type="molecule type" value="Genomic_DNA"/>
</dbReference>
<organism evidence="4 5">
    <name type="scientific">Cymbomonas tetramitiformis</name>
    <dbReference type="NCBI Taxonomy" id="36881"/>
    <lineage>
        <taxon>Eukaryota</taxon>
        <taxon>Viridiplantae</taxon>
        <taxon>Chlorophyta</taxon>
        <taxon>Pyramimonadophyceae</taxon>
        <taxon>Pyramimonadales</taxon>
        <taxon>Pyramimonadaceae</taxon>
        <taxon>Cymbomonas</taxon>
    </lineage>
</organism>
<gene>
    <name evidence="4" type="ORF">CYMTET_44810</name>
    <name evidence="3" type="ORF">CYMTET_44811</name>
</gene>
<protein>
    <recommendedName>
        <fullName evidence="6">Nucleotide-diphospho-sugar transferase domain-containing protein</fullName>
    </recommendedName>
</protein>
<feature type="signal peptide" evidence="2">
    <location>
        <begin position="1"/>
        <end position="27"/>
    </location>
</feature>
<feature type="region of interest" description="Disordered" evidence="1">
    <location>
        <begin position="330"/>
        <end position="396"/>
    </location>
</feature>
<evidence type="ECO:0000256" key="1">
    <source>
        <dbReference type="SAM" id="MobiDB-lite"/>
    </source>
</evidence>
<evidence type="ECO:0008006" key="6">
    <source>
        <dbReference type="Google" id="ProtNLM"/>
    </source>
</evidence>
<proteinExistence type="predicted"/>
<reference evidence="4 5" key="1">
    <citation type="journal article" date="2015" name="Genome Biol. Evol.">
        <title>Comparative Genomics of a Bacterivorous Green Alga Reveals Evolutionary Causalities and Consequences of Phago-Mixotrophic Mode of Nutrition.</title>
        <authorList>
            <person name="Burns J.A."/>
            <person name="Paasch A."/>
            <person name="Narechania A."/>
            <person name="Kim E."/>
        </authorList>
    </citation>
    <scope>NUCLEOTIDE SEQUENCE [LARGE SCALE GENOMIC DNA]</scope>
    <source>
        <strain evidence="4">PLY_AMNH</strain>
    </source>
</reference>
<keyword evidence="5" id="KW-1185">Reference proteome</keyword>
<sequence length="408" mass="46845">MIPTRHRTYLVYAAALYMLAFSTRGLAEETDTSRCPLIYATYLVAPGNLTDKSTKQHEMLCLWAESIRRVADETDLVVWVTDTDTDPYVECPELNITRVAVPHTRYGTIGRFEAFHGMLQTNITAGKCVVGMDTDMLVLRSMHDAVHDAHFDFGLTWRRTNVNPIRDKYMPINGGIWFLPLNSKVQMYLFSTFAEHFKANYMHDFFLGDQKVYRDLLMLRENPLPLSSDLEVNRKVWISTVTKLSANSTSQGQVFAARALLQFSKQRKLAFRLYPARIYNHFPPLKADEMTVYNVHFKGPLKGCMELYMQNLRAAQPLQQKDEYIRGAGDEVKRCADPSKPLKLRSSPGKTSKEQMRSKMESQQPPDANLKREISSKADSSLNLKTSRSKVTRDKKIDQRTLMWAQYS</sequence>
<evidence type="ECO:0000313" key="4">
    <source>
        <dbReference type="EMBL" id="KAK3245634.1"/>
    </source>
</evidence>
<reference evidence="4" key="2">
    <citation type="submission" date="2023-06" db="EMBL/GenBank/DDBJ databases">
        <title>Long-read-based genome assembly of the green algal bacterivore Cymbomonas tetramitiformis.</title>
        <authorList>
            <person name="Gyaltshen Y."/>
            <person name="Rozenberg A."/>
            <person name="Paasch A."/>
            <person name="Burns J.A."/>
            <person name="Warring S."/>
            <person name="Larson R."/>
            <person name="Maurer-Alcala X."/>
            <person name="Dacks J."/>
            <person name="Kim E."/>
        </authorList>
    </citation>
    <scope>NUCLEOTIDE SEQUENCE</scope>
    <source>
        <strain evidence="4">PLY_AMNH</strain>
    </source>
</reference>
<comment type="caution">
    <text evidence="4">The sequence shown here is derived from an EMBL/GenBank/DDBJ whole genome shotgun (WGS) entry which is preliminary data.</text>
</comment>
<feature type="chain" id="PRO_5042442665" description="Nucleotide-diphospho-sugar transferase domain-containing protein" evidence="2">
    <location>
        <begin position="28"/>
        <end position="408"/>
    </location>
</feature>
<evidence type="ECO:0000313" key="5">
    <source>
        <dbReference type="Proteomes" id="UP001190700"/>
    </source>
</evidence>
<name>A0AAE0EZ76_9CHLO</name>
<accession>A0AAE0EZ76</accession>
<keyword evidence="2" id="KW-0732">Signal</keyword>
<dbReference type="Proteomes" id="UP001190700">
    <property type="component" value="Unassembled WGS sequence"/>
</dbReference>
<evidence type="ECO:0000256" key="2">
    <source>
        <dbReference type="SAM" id="SignalP"/>
    </source>
</evidence>
<evidence type="ECO:0000313" key="3">
    <source>
        <dbReference type="EMBL" id="KAK3245633.1"/>
    </source>
</evidence>
<dbReference type="InterPro" id="IPR029044">
    <property type="entry name" value="Nucleotide-diphossugar_trans"/>
</dbReference>
<dbReference type="AlphaFoldDB" id="A0AAE0EZ76"/>